<accession>A0ABR2U513</accession>
<evidence type="ECO:0000313" key="1">
    <source>
        <dbReference type="EMBL" id="KAK9044717.1"/>
    </source>
</evidence>
<organism evidence="1 2">
    <name type="scientific">Hibiscus sabdariffa</name>
    <name type="common">roselle</name>
    <dbReference type="NCBI Taxonomy" id="183260"/>
    <lineage>
        <taxon>Eukaryota</taxon>
        <taxon>Viridiplantae</taxon>
        <taxon>Streptophyta</taxon>
        <taxon>Embryophyta</taxon>
        <taxon>Tracheophyta</taxon>
        <taxon>Spermatophyta</taxon>
        <taxon>Magnoliopsida</taxon>
        <taxon>eudicotyledons</taxon>
        <taxon>Gunneridae</taxon>
        <taxon>Pentapetalae</taxon>
        <taxon>rosids</taxon>
        <taxon>malvids</taxon>
        <taxon>Malvales</taxon>
        <taxon>Malvaceae</taxon>
        <taxon>Malvoideae</taxon>
        <taxon>Hibiscus</taxon>
    </lineage>
</organism>
<proteinExistence type="predicted"/>
<dbReference type="EMBL" id="JBBPBN010000002">
    <property type="protein sequence ID" value="KAK9044717.1"/>
    <property type="molecule type" value="Genomic_DNA"/>
</dbReference>
<evidence type="ECO:0000313" key="2">
    <source>
        <dbReference type="Proteomes" id="UP001396334"/>
    </source>
</evidence>
<sequence>MGTLRSDKWETSQVFAFKNEGWLRGGGGSTVKGDPRKDLSAQIDKYTTEEIVESSEWAMETDGGDALRTDEPVFAAANSSLPWRGKDLGPDYFGLWCRPFPGKDDGGFPLVTVPSVLHLIVEDAIDKSVGRIVCPNREEGKIVVGEPMIVETLVVSEVTIVIARSTFGIVTSPRGVEASTTVPPKALIFTCTLCFTISISSHCGGQLLSESVMMLGVLEVSLDLMM</sequence>
<protein>
    <submittedName>
        <fullName evidence="1">Uncharacterized protein</fullName>
    </submittedName>
</protein>
<name>A0ABR2U513_9ROSI</name>
<dbReference type="Proteomes" id="UP001396334">
    <property type="component" value="Unassembled WGS sequence"/>
</dbReference>
<keyword evidence="2" id="KW-1185">Reference proteome</keyword>
<reference evidence="1 2" key="1">
    <citation type="journal article" date="2024" name="G3 (Bethesda)">
        <title>Genome assembly of Hibiscus sabdariffa L. provides insights into metabolisms of medicinal natural products.</title>
        <authorList>
            <person name="Kim T."/>
        </authorList>
    </citation>
    <scope>NUCLEOTIDE SEQUENCE [LARGE SCALE GENOMIC DNA]</scope>
    <source>
        <strain evidence="1">TK-2024</strain>
        <tissue evidence="1">Old leaves</tissue>
    </source>
</reference>
<gene>
    <name evidence="1" type="ORF">V6N11_058609</name>
</gene>
<comment type="caution">
    <text evidence="1">The sequence shown here is derived from an EMBL/GenBank/DDBJ whole genome shotgun (WGS) entry which is preliminary data.</text>
</comment>